<dbReference type="Proteomes" id="UP001146120">
    <property type="component" value="Unassembled WGS sequence"/>
</dbReference>
<dbReference type="AlphaFoldDB" id="A0AAV2YP08"/>
<reference evidence="1" key="1">
    <citation type="submission" date="2022-11" db="EMBL/GenBank/DDBJ databases">
        <authorList>
            <person name="Morgan W.R."/>
            <person name="Tartar A."/>
        </authorList>
    </citation>
    <scope>NUCLEOTIDE SEQUENCE</scope>
    <source>
        <strain evidence="1">ARSEF 373</strain>
    </source>
</reference>
<organism evidence="1 2">
    <name type="scientific">Lagenidium giganteum</name>
    <dbReference type="NCBI Taxonomy" id="4803"/>
    <lineage>
        <taxon>Eukaryota</taxon>
        <taxon>Sar</taxon>
        <taxon>Stramenopiles</taxon>
        <taxon>Oomycota</taxon>
        <taxon>Peronosporomycetes</taxon>
        <taxon>Pythiales</taxon>
        <taxon>Pythiaceae</taxon>
    </lineage>
</organism>
<evidence type="ECO:0000313" key="1">
    <source>
        <dbReference type="EMBL" id="DAZ94364.1"/>
    </source>
</evidence>
<protein>
    <submittedName>
        <fullName evidence="1">Uncharacterized protein</fullName>
    </submittedName>
</protein>
<comment type="caution">
    <text evidence="1">The sequence shown here is derived from an EMBL/GenBank/DDBJ whole genome shotgun (WGS) entry which is preliminary data.</text>
</comment>
<dbReference type="EMBL" id="DAKRPA010000254">
    <property type="protein sequence ID" value="DAZ94364.1"/>
    <property type="molecule type" value="Genomic_DNA"/>
</dbReference>
<name>A0AAV2YP08_9STRA</name>
<evidence type="ECO:0000313" key="2">
    <source>
        <dbReference type="Proteomes" id="UP001146120"/>
    </source>
</evidence>
<gene>
    <name evidence="1" type="ORF">N0F65_001098</name>
</gene>
<accession>A0AAV2YP08</accession>
<sequence>MSSMRLHLNPLLRRFPVTTIATTKIGLNLMMKTCLKKSTVLEVTSVSRRTLVSIRRTLMSKIKSQRQSKAIQVN</sequence>
<keyword evidence="2" id="KW-1185">Reference proteome</keyword>
<reference evidence="1" key="2">
    <citation type="journal article" date="2023" name="Microbiol Resour">
        <title>Decontamination and Annotation of the Draft Genome Sequence of the Oomycete Lagenidium giganteum ARSEF 373.</title>
        <authorList>
            <person name="Morgan W.R."/>
            <person name="Tartar A."/>
        </authorList>
    </citation>
    <scope>NUCLEOTIDE SEQUENCE</scope>
    <source>
        <strain evidence="1">ARSEF 373</strain>
    </source>
</reference>
<proteinExistence type="predicted"/>